<organism evidence="1 3">
    <name type="scientific">Moraxella caviae</name>
    <dbReference type="NCBI Taxonomy" id="34060"/>
    <lineage>
        <taxon>Bacteria</taxon>
        <taxon>Pseudomonadati</taxon>
        <taxon>Pseudomonadota</taxon>
        <taxon>Gammaproteobacteria</taxon>
        <taxon>Moraxellales</taxon>
        <taxon>Moraxellaceae</taxon>
        <taxon>Moraxella</taxon>
    </lineage>
</organism>
<dbReference type="Proteomes" id="UP000255279">
    <property type="component" value="Unassembled WGS sequence"/>
</dbReference>
<dbReference type="EMBL" id="MUXU01000116">
    <property type="protein sequence ID" value="OOR85869.1"/>
    <property type="molecule type" value="Genomic_DNA"/>
</dbReference>
<dbReference type="RefSeq" id="WP_078277679.1">
    <property type="nucleotide sequence ID" value="NZ_MUXU01000116.1"/>
</dbReference>
<accession>A0A1S9ZQN3</accession>
<reference evidence="2 4" key="2">
    <citation type="submission" date="2018-06" db="EMBL/GenBank/DDBJ databases">
        <authorList>
            <consortium name="Pathogen Informatics"/>
            <person name="Doyle S."/>
        </authorList>
    </citation>
    <scope>NUCLEOTIDE SEQUENCE [LARGE SCALE GENOMIC DNA]</scope>
    <source>
        <strain evidence="2 4">NCTC10293</strain>
    </source>
</reference>
<evidence type="ECO:0000313" key="1">
    <source>
        <dbReference type="EMBL" id="OOR85869.1"/>
    </source>
</evidence>
<evidence type="ECO:0000313" key="2">
    <source>
        <dbReference type="EMBL" id="STZ14480.1"/>
    </source>
</evidence>
<dbReference type="AlphaFoldDB" id="A0A1S9ZQN3"/>
<dbReference type="Proteomes" id="UP000190435">
    <property type="component" value="Unassembled WGS sequence"/>
</dbReference>
<proteinExistence type="predicted"/>
<evidence type="ECO:0000313" key="3">
    <source>
        <dbReference type="Proteomes" id="UP000190435"/>
    </source>
</evidence>
<reference evidence="1 3" key="1">
    <citation type="submission" date="2017-02" db="EMBL/GenBank/DDBJ databases">
        <title>Draft genome sequence of Moraxella caviae CCUG 355 type strain.</title>
        <authorList>
            <person name="Engstrom-Jakobsson H."/>
            <person name="Salva-Serra F."/>
            <person name="Thorell K."/>
            <person name="Gonzales-Siles L."/>
            <person name="Karlsson R."/>
            <person name="Boulund F."/>
            <person name="Engstrand L."/>
            <person name="Moore E."/>
        </authorList>
    </citation>
    <scope>NUCLEOTIDE SEQUENCE [LARGE SCALE GENOMIC DNA]</scope>
    <source>
        <strain evidence="1 3">CCUG 355</strain>
    </source>
</reference>
<evidence type="ECO:0000313" key="4">
    <source>
        <dbReference type="Proteomes" id="UP000255279"/>
    </source>
</evidence>
<dbReference type="EMBL" id="UGQE01000004">
    <property type="protein sequence ID" value="STZ14480.1"/>
    <property type="molecule type" value="Genomic_DNA"/>
</dbReference>
<name>A0A1S9ZQN3_9GAMM</name>
<protein>
    <submittedName>
        <fullName evidence="1">Uncharacterized protein</fullName>
    </submittedName>
</protein>
<keyword evidence="3" id="KW-1185">Reference proteome</keyword>
<sequence length="95" mass="10842">MSNKFIIIADEMFSAKTKDAITEYFEKYDVGIWHWVSNVWLIVDKGNALSRLQIRDDLRKIASAGTLLVMEDGICTGFAPSEAGEWIKDNWNKQS</sequence>
<gene>
    <name evidence="1" type="ORF">B0181_11875</name>
    <name evidence="2" type="ORF">NCTC10293_02074</name>
</gene>